<dbReference type="AlphaFoldDB" id="A0A2S7KTM8"/>
<sequence>MTSTSAFAIPLKLDLYYPDNNSVNRPIFMFIHGGGFTGGTKTKPEIVEMANFYASRGWVFVSIDYRTTEELGTIQGMTQEEVLAYYRGIAPREWIVTALQGAENSDQVGQATAMYLAQRDAKAALRWIVANSKTYNINTDFITVGGASAGAITTIALGISNQKDFRDEITISDDPTLSTTNLNESYVVRSMVYFWGSNIKLDVFELVYELNQYDRYDRNDPELFMGHGTAEDPVTPYEEALELKGIYDSLGIYSKLVTLLKPNGDPAGHGAWNAIVDGKGLSELTLDFLIDRQKLNLE</sequence>
<proteinExistence type="predicted"/>
<dbReference type="InterPro" id="IPR050300">
    <property type="entry name" value="GDXG_lipolytic_enzyme"/>
</dbReference>
<dbReference type="Pfam" id="PF20434">
    <property type="entry name" value="BD-FAE"/>
    <property type="match status" value="2"/>
</dbReference>
<feature type="domain" description="BD-FAE-like" evidence="2">
    <location>
        <begin position="118"/>
        <end position="170"/>
    </location>
</feature>
<dbReference type="Proteomes" id="UP000239800">
    <property type="component" value="Unassembled WGS sequence"/>
</dbReference>
<dbReference type="EMBL" id="MQUB01000001">
    <property type="protein sequence ID" value="PQB05970.1"/>
    <property type="molecule type" value="Genomic_DNA"/>
</dbReference>
<dbReference type="OrthoDB" id="9803990at2"/>
<dbReference type="InterPro" id="IPR049492">
    <property type="entry name" value="BD-FAE-like_dom"/>
</dbReference>
<name>A0A2S7KTM8_9FLAO</name>
<dbReference type="GO" id="GO:0016787">
    <property type="term" value="F:hydrolase activity"/>
    <property type="evidence" value="ECO:0007669"/>
    <property type="project" value="UniProtKB-KW"/>
</dbReference>
<evidence type="ECO:0000313" key="4">
    <source>
        <dbReference type="Proteomes" id="UP000239800"/>
    </source>
</evidence>
<accession>A0A2S7KTM8</accession>
<organism evidence="3 4">
    <name type="scientific">Aureitalea marina</name>
    <dbReference type="NCBI Taxonomy" id="930804"/>
    <lineage>
        <taxon>Bacteria</taxon>
        <taxon>Pseudomonadati</taxon>
        <taxon>Bacteroidota</taxon>
        <taxon>Flavobacteriia</taxon>
        <taxon>Flavobacteriales</taxon>
        <taxon>Flavobacteriaceae</taxon>
        <taxon>Aureitalea</taxon>
    </lineage>
</organism>
<dbReference type="PANTHER" id="PTHR48081">
    <property type="entry name" value="AB HYDROLASE SUPERFAMILY PROTEIN C4A8.06C"/>
    <property type="match status" value="1"/>
</dbReference>
<keyword evidence="1" id="KW-0378">Hydrolase</keyword>
<reference evidence="3 4" key="1">
    <citation type="submission" date="2016-11" db="EMBL/GenBank/DDBJ databases">
        <title>Trade-off between light-utilization and light-protection in marine flavobacteria.</title>
        <authorList>
            <person name="Kumagai Y."/>
        </authorList>
    </citation>
    <scope>NUCLEOTIDE SEQUENCE [LARGE SCALE GENOMIC DNA]</scope>
    <source>
        <strain evidence="3 4">NBRC 107741</strain>
    </source>
</reference>
<dbReference type="SUPFAM" id="SSF53474">
    <property type="entry name" value="alpha/beta-Hydrolases"/>
    <property type="match status" value="1"/>
</dbReference>
<gene>
    <name evidence="3" type="ORF">BST85_05415</name>
</gene>
<evidence type="ECO:0000256" key="1">
    <source>
        <dbReference type="ARBA" id="ARBA00022801"/>
    </source>
</evidence>
<dbReference type="InterPro" id="IPR029058">
    <property type="entry name" value="AB_hydrolase_fold"/>
</dbReference>
<keyword evidence="4" id="KW-1185">Reference proteome</keyword>
<feature type="domain" description="BD-FAE-like" evidence="2">
    <location>
        <begin position="13"/>
        <end position="70"/>
    </location>
</feature>
<comment type="caution">
    <text evidence="3">The sequence shown here is derived from an EMBL/GenBank/DDBJ whole genome shotgun (WGS) entry which is preliminary data.</text>
</comment>
<evidence type="ECO:0000259" key="2">
    <source>
        <dbReference type="Pfam" id="PF20434"/>
    </source>
</evidence>
<evidence type="ECO:0000313" key="3">
    <source>
        <dbReference type="EMBL" id="PQB05970.1"/>
    </source>
</evidence>
<protein>
    <recommendedName>
        <fullName evidence="2">BD-FAE-like domain-containing protein</fullName>
    </recommendedName>
</protein>
<dbReference type="Gene3D" id="3.40.50.1820">
    <property type="entry name" value="alpha/beta hydrolase"/>
    <property type="match status" value="1"/>
</dbReference>